<reference evidence="1 2" key="1">
    <citation type="submission" date="2015-11" db="EMBL/GenBank/DDBJ databases">
        <title>Genomic analysis of 38 Legionella species identifies large and diverse effector repertoires.</title>
        <authorList>
            <person name="Burstein D."/>
            <person name="Amaro F."/>
            <person name="Zusman T."/>
            <person name="Lifshitz Z."/>
            <person name="Cohen O."/>
            <person name="Gilbert J.A."/>
            <person name="Pupko T."/>
            <person name="Shuman H.A."/>
            <person name="Segal G."/>
        </authorList>
    </citation>
    <scope>NUCLEOTIDE SEQUENCE [LARGE SCALE GENOMIC DNA]</scope>
    <source>
        <strain evidence="1 2">Mt.St.Helens-9</strain>
    </source>
</reference>
<gene>
    <name evidence="1" type="ORF">Lspi_2344</name>
</gene>
<keyword evidence="2" id="KW-1185">Reference proteome</keyword>
<dbReference type="PATRIC" id="fig|452.5.peg.2585"/>
<evidence type="ECO:0000313" key="1">
    <source>
        <dbReference type="EMBL" id="KTD61714.1"/>
    </source>
</evidence>
<dbReference type="Proteomes" id="UP000054877">
    <property type="component" value="Unassembled WGS sequence"/>
</dbReference>
<sequence>MPDRIQPEDEIGPNNAGKMILRGCFMNVSQSWLENVSGQVGGVLSRYLDNRHGEATAITLNYGESVPQGREEKLYKPDIDFMATVVARLRHLEKKGAELQQASKEDIRDQVDEQVMVLQDEIMKYENQCDKIGVKPMFTGLPNVIIENVLSRKEVAHDESMQWETRDDVEFDLFAGLNVHDDNESEQGYQPPKLS</sequence>
<dbReference type="AlphaFoldDB" id="A0A0W0YXX7"/>
<proteinExistence type="predicted"/>
<dbReference type="RefSeq" id="WP_058484243.1">
    <property type="nucleotide sequence ID" value="NZ_CAAAII010000001.1"/>
</dbReference>
<dbReference type="EMBL" id="LNYX01000031">
    <property type="protein sequence ID" value="KTD61714.1"/>
    <property type="molecule type" value="Genomic_DNA"/>
</dbReference>
<accession>A0A0W0YXX7</accession>
<evidence type="ECO:0000313" key="2">
    <source>
        <dbReference type="Proteomes" id="UP000054877"/>
    </source>
</evidence>
<protein>
    <submittedName>
        <fullName evidence="1">Uncharacterized protein</fullName>
    </submittedName>
</protein>
<dbReference type="OrthoDB" id="5649966at2"/>
<comment type="caution">
    <text evidence="1">The sequence shown here is derived from an EMBL/GenBank/DDBJ whole genome shotgun (WGS) entry which is preliminary data.</text>
</comment>
<name>A0A0W0YXX7_LEGSP</name>
<organism evidence="1 2">
    <name type="scientific">Legionella spiritensis</name>
    <dbReference type="NCBI Taxonomy" id="452"/>
    <lineage>
        <taxon>Bacteria</taxon>
        <taxon>Pseudomonadati</taxon>
        <taxon>Pseudomonadota</taxon>
        <taxon>Gammaproteobacteria</taxon>
        <taxon>Legionellales</taxon>
        <taxon>Legionellaceae</taxon>
        <taxon>Legionella</taxon>
    </lineage>
</organism>